<dbReference type="SUPFAM" id="SSF81342">
    <property type="entry name" value="Transmembrane di-heme cytochromes"/>
    <property type="match status" value="1"/>
</dbReference>
<keyword evidence="2" id="KW-1003">Cell membrane</keyword>
<evidence type="ECO:0000256" key="5">
    <source>
        <dbReference type="ARBA" id="ARBA00023136"/>
    </source>
</evidence>
<organism evidence="8">
    <name type="scientific">Curvibacter symbiont subsp. Hydra magnipapillata</name>
    <dbReference type="NCBI Taxonomy" id="667019"/>
    <lineage>
        <taxon>Bacteria</taxon>
        <taxon>Pseudomonadati</taxon>
        <taxon>Pseudomonadota</taxon>
        <taxon>Betaproteobacteria</taxon>
        <taxon>Burkholderiales</taxon>
        <taxon>Comamonadaceae</taxon>
        <taxon>Curvibacter</taxon>
    </lineage>
</organism>
<feature type="transmembrane region" description="Helical" evidence="6">
    <location>
        <begin position="9"/>
        <end position="30"/>
    </location>
</feature>
<protein>
    <recommendedName>
        <fullName evidence="7">Cytochrome b561 bacterial/Ni-hydrogenase domain-containing protein</fullName>
    </recommendedName>
</protein>
<dbReference type="InterPro" id="IPR016174">
    <property type="entry name" value="Di-haem_cyt_TM"/>
</dbReference>
<dbReference type="AlphaFoldDB" id="C9Y702"/>
<accession>C9Y702</accession>
<evidence type="ECO:0000256" key="4">
    <source>
        <dbReference type="ARBA" id="ARBA00022989"/>
    </source>
</evidence>
<evidence type="ECO:0000313" key="8">
    <source>
        <dbReference type="EMBL" id="CBA26689.1"/>
    </source>
</evidence>
<dbReference type="GO" id="GO:0009055">
    <property type="term" value="F:electron transfer activity"/>
    <property type="evidence" value="ECO:0007669"/>
    <property type="project" value="InterPro"/>
</dbReference>
<sequence>MNWRQGQNLALAVAVVALMVLVVPLTLSGYATYNEWGDWLGDVHELAGNAFLVVVLAHVGIVLLLSLLRRKNMAMQMVHGRGQGPGPDLVKRNHAWLAVLVLVAVLGYWSWEWQQSPNGLISAQAVTDLLSGRESGDSD</sequence>
<evidence type="ECO:0000256" key="2">
    <source>
        <dbReference type="ARBA" id="ARBA00022475"/>
    </source>
</evidence>
<evidence type="ECO:0000259" key="7">
    <source>
        <dbReference type="Pfam" id="PF01292"/>
    </source>
</evidence>
<keyword evidence="3 6" id="KW-0812">Transmembrane</keyword>
<evidence type="ECO:0000256" key="6">
    <source>
        <dbReference type="SAM" id="Phobius"/>
    </source>
</evidence>
<comment type="subcellular location">
    <subcellularLocation>
        <location evidence="1">Cell membrane</location>
        <topology evidence="1">Multi-pass membrane protein</topology>
    </subcellularLocation>
</comment>
<feature type="transmembrane region" description="Helical" evidence="6">
    <location>
        <begin position="50"/>
        <end position="68"/>
    </location>
</feature>
<dbReference type="InterPro" id="IPR011577">
    <property type="entry name" value="Cyt_b561_bac/Ni-Hgenase"/>
</dbReference>
<keyword evidence="5 6" id="KW-0472">Membrane</keyword>
<proteinExistence type="predicted"/>
<dbReference type="EMBL" id="FN543102">
    <property type="protein sequence ID" value="CBA26689.1"/>
    <property type="molecule type" value="Genomic_DNA"/>
</dbReference>
<keyword evidence="4 6" id="KW-1133">Transmembrane helix</keyword>
<reference evidence="8" key="1">
    <citation type="journal article" date="2010" name="Nature">
        <title>The Dynamic genome of Hydra.</title>
        <authorList>
            <person name="Chapman J.A."/>
            <person name="Kirkness E.F."/>
            <person name="Simakov O."/>
            <person name="Hampson S.E."/>
            <person name="Mitros T."/>
            <person name="Weinmaier T."/>
            <person name="Rattei T."/>
            <person name="Balasubramanian P.G."/>
            <person name="Borman J."/>
            <person name="Busam D."/>
            <person name="Disbennett K."/>
            <person name="Pfannkoch C."/>
            <person name="Sumin N."/>
            <person name="Sutton G."/>
            <person name="Viswanathan L."/>
            <person name="Walenz B."/>
            <person name="Goodstein D.M."/>
            <person name="Hellsten U."/>
            <person name="Kawashima T."/>
            <person name="Prochnik S.E."/>
            <person name="Putnam N.H."/>
            <person name="Shu S."/>
            <person name="Blumberg B."/>
            <person name="Dana C.E."/>
            <person name="Gee L."/>
            <person name="Kibler D.F."/>
            <person name="Law L."/>
            <person name="Lindgens D."/>
            <person name="Martinez D.E."/>
            <person name="Peng J."/>
            <person name="Wigge P.A."/>
            <person name="Bertulat B."/>
            <person name="Guder C."/>
            <person name="Nakamura Y."/>
            <person name="Ozbek S."/>
            <person name="Watanabe H."/>
            <person name="Khalturin K."/>
            <person name="Hemmrich G."/>
            <person name="Franke A."/>
            <person name="Augustin R."/>
            <person name="Fraune S."/>
            <person name="Hayakawa E."/>
            <person name="Hayakawa S."/>
            <person name="Hirose M."/>
            <person name="Hwang J."/>
            <person name="Ikeo K."/>
            <person name="Nishimiya-Fujisawa C."/>
            <person name="Ogura A."/>
            <person name="Takahashi T."/>
            <person name="Steinmetz P.R."/>
            <person name="Zhang X."/>
            <person name="Aufschnaiter R."/>
            <person name="Eder M.K."/>
            <person name="Gorny A.K."/>
            <person name="Salvenmoser W."/>
            <person name="Heimberg A.M."/>
            <person name="Wheeler B.M."/>
            <person name="Peterson K.J."/>
            <person name="Boettger A."/>
            <person name="Tischler P."/>
            <person name="Wolf A."/>
            <person name="Gojobori T."/>
            <person name="Remington K.A."/>
            <person name="Strausberg R.L."/>
            <person name="Venter J."/>
            <person name="Technau U."/>
            <person name="Hobmayer B."/>
            <person name="Bosch T.C."/>
            <person name="Holstein T.W."/>
            <person name="Fujisawa T."/>
            <person name="Bode H.R."/>
            <person name="David C.N."/>
            <person name="Rokhsar D.S."/>
            <person name="Steele R.E."/>
        </authorList>
    </citation>
    <scope>NUCLEOTIDE SEQUENCE</scope>
</reference>
<dbReference type="GO" id="GO:0005886">
    <property type="term" value="C:plasma membrane"/>
    <property type="evidence" value="ECO:0007669"/>
    <property type="project" value="UniProtKB-SubCell"/>
</dbReference>
<evidence type="ECO:0000256" key="3">
    <source>
        <dbReference type="ARBA" id="ARBA00022692"/>
    </source>
</evidence>
<name>C9Y702_CURXX</name>
<gene>
    <name evidence="8" type="ORF">Csp_H39850</name>
</gene>
<dbReference type="GO" id="GO:0022904">
    <property type="term" value="P:respiratory electron transport chain"/>
    <property type="evidence" value="ECO:0007669"/>
    <property type="project" value="InterPro"/>
</dbReference>
<evidence type="ECO:0000256" key="1">
    <source>
        <dbReference type="ARBA" id="ARBA00004651"/>
    </source>
</evidence>
<feature type="transmembrane region" description="Helical" evidence="6">
    <location>
        <begin position="95"/>
        <end position="111"/>
    </location>
</feature>
<feature type="domain" description="Cytochrome b561 bacterial/Ni-hydrogenase" evidence="7">
    <location>
        <begin position="5"/>
        <end position="80"/>
    </location>
</feature>
<dbReference type="Pfam" id="PF01292">
    <property type="entry name" value="Ni_hydr_CYTB"/>
    <property type="match status" value="1"/>
</dbReference>